<evidence type="ECO:0000313" key="2">
    <source>
        <dbReference type="Proteomes" id="UP000243686"/>
    </source>
</evidence>
<dbReference type="Proteomes" id="UP000243686">
    <property type="component" value="Unassembled WGS sequence"/>
</dbReference>
<sequence length="98" mass="10736">MWAMLNELVSKVARAIQGRSVDGTEDSRSQGQVKIILEGLLGHIMTALPNDQCARIMNRHVAIRKLEKESCTGDYLAASQGSLTHTLKSVVNSLLTCR</sequence>
<dbReference type="EMBL" id="KV892608">
    <property type="protein sequence ID" value="OON20487.1"/>
    <property type="molecule type" value="Genomic_DNA"/>
</dbReference>
<proteinExistence type="predicted"/>
<reference evidence="1 2" key="1">
    <citation type="submission" date="2015-03" db="EMBL/GenBank/DDBJ databases">
        <title>Draft genome of the nematode, Opisthorchis viverrini.</title>
        <authorList>
            <person name="Mitreva M."/>
        </authorList>
    </citation>
    <scope>NUCLEOTIDE SEQUENCE [LARGE SCALE GENOMIC DNA]</scope>
    <source>
        <strain evidence="1">Khon Kaen</strain>
    </source>
</reference>
<dbReference type="AlphaFoldDB" id="A0A1S8X1D0"/>
<accession>A0A1S8X1D0</accession>
<organism evidence="1 2">
    <name type="scientific">Opisthorchis viverrini</name>
    <name type="common">Southeast Asian liver fluke</name>
    <dbReference type="NCBI Taxonomy" id="6198"/>
    <lineage>
        <taxon>Eukaryota</taxon>
        <taxon>Metazoa</taxon>
        <taxon>Spiralia</taxon>
        <taxon>Lophotrochozoa</taxon>
        <taxon>Platyhelminthes</taxon>
        <taxon>Trematoda</taxon>
        <taxon>Digenea</taxon>
        <taxon>Opisthorchiida</taxon>
        <taxon>Opisthorchiata</taxon>
        <taxon>Opisthorchiidae</taxon>
        <taxon>Opisthorchis</taxon>
    </lineage>
</organism>
<name>A0A1S8X1D0_OPIVI</name>
<keyword evidence="2" id="KW-1185">Reference proteome</keyword>
<evidence type="ECO:0000313" key="1">
    <source>
        <dbReference type="EMBL" id="OON20487.1"/>
    </source>
</evidence>
<protein>
    <submittedName>
        <fullName evidence="1">Uncharacterized protein</fullName>
    </submittedName>
</protein>
<gene>
    <name evidence="1" type="ORF">X801_03631</name>
</gene>